<protein>
    <submittedName>
        <fullName evidence="2">Uncharacterized protein</fullName>
    </submittedName>
</protein>
<keyword evidence="3" id="KW-1185">Reference proteome</keyword>
<feature type="transmembrane region" description="Helical" evidence="1">
    <location>
        <begin position="27"/>
        <end position="52"/>
    </location>
</feature>
<dbReference type="AlphaFoldDB" id="K3X8Z3"/>
<dbReference type="Proteomes" id="UP000019132">
    <property type="component" value="Unassembled WGS sequence"/>
</dbReference>
<dbReference type="InParanoid" id="K3X8Z3"/>
<dbReference type="eggNOG" id="ENOG502RXXV">
    <property type="taxonomic scope" value="Eukaryota"/>
</dbReference>
<reference evidence="3" key="1">
    <citation type="journal article" date="2010" name="Genome Biol.">
        <title>Genome sequence of the necrotrophic plant pathogen Pythium ultimum reveals original pathogenicity mechanisms and effector repertoire.</title>
        <authorList>
            <person name="Levesque C.A."/>
            <person name="Brouwer H."/>
            <person name="Cano L."/>
            <person name="Hamilton J.P."/>
            <person name="Holt C."/>
            <person name="Huitema E."/>
            <person name="Raffaele S."/>
            <person name="Robideau G.P."/>
            <person name="Thines M."/>
            <person name="Win J."/>
            <person name="Zerillo M.M."/>
            <person name="Beakes G.W."/>
            <person name="Boore J.L."/>
            <person name="Busam D."/>
            <person name="Dumas B."/>
            <person name="Ferriera S."/>
            <person name="Fuerstenberg S.I."/>
            <person name="Gachon C.M."/>
            <person name="Gaulin E."/>
            <person name="Govers F."/>
            <person name="Grenville-Briggs L."/>
            <person name="Horner N."/>
            <person name="Hostetler J."/>
            <person name="Jiang R.H."/>
            <person name="Johnson J."/>
            <person name="Krajaejun T."/>
            <person name="Lin H."/>
            <person name="Meijer H.J."/>
            <person name="Moore B."/>
            <person name="Morris P."/>
            <person name="Phuntmart V."/>
            <person name="Puiu D."/>
            <person name="Shetty J."/>
            <person name="Stajich J.E."/>
            <person name="Tripathy S."/>
            <person name="Wawra S."/>
            <person name="van West P."/>
            <person name="Whitty B.R."/>
            <person name="Coutinho P.M."/>
            <person name="Henrissat B."/>
            <person name="Martin F."/>
            <person name="Thomas P.D."/>
            <person name="Tyler B.M."/>
            <person name="De Vries R.P."/>
            <person name="Kamoun S."/>
            <person name="Yandell M."/>
            <person name="Tisserat N."/>
            <person name="Buell C.R."/>
        </authorList>
    </citation>
    <scope>NUCLEOTIDE SEQUENCE</scope>
    <source>
        <strain evidence="3">DAOM:BR144</strain>
    </source>
</reference>
<reference evidence="2" key="3">
    <citation type="submission" date="2015-02" db="UniProtKB">
        <authorList>
            <consortium name="EnsemblProtists"/>
        </authorList>
    </citation>
    <scope>IDENTIFICATION</scope>
    <source>
        <strain evidence="2">DAOM BR144</strain>
    </source>
</reference>
<dbReference type="EnsemblProtists" id="PYU1_T013692">
    <property type="protein sequence ID" value="PYU1_T013692"/>
    <property type="gene ID" value="PYU1_G013663"/>
</dbReference>
<sequence>MQVCLYSSRRNPWQPNSDWVTTAKTGALVLLGAVAFGLIIAGAAGYGVYSLYQKIFGPYRSDPSRDPFGRVNADIDTLNELFGRQKQQRRPAGETGLGQRELDSLVQGLPLVVRGLVKTIFSFVGKAIQGSMQRAGELRRLTNEHLQSHPRIVSELGSGISVSTPQQWMESTVNGIGRIEAVFPVSGAYSAQVTVKASVGVGGGVNLKEAKYRNHQTGEVIDLLRDGGSAGGPRKTVIDAEYVDIDDRSSSRSSRW</sequence>
<organism evidence="2 3">
    <name type="scientific">Globisporangium ultimum (strain ATCC 200006 / CBS 805.95 / DAOM BR144)</name>
    <name type="common">Pythium ultimum</name>
    <dbReference type="NCBI Taxonomy" id="431595"/>
    <lineage>
        <taxon>Eukaryota</taxon>
        <taxon>Sar</taxon>
        <taxon>Stramenopiles</taxon>
        <taxon>Oomycota</taxon>
        <taxon>Peronosporomycetes</taxon>
        <taxon>Pythiales</taxon>
        <taxon>Pythiaceae</taxon>
        <taxon>Globisporangium</taxon>
    </lineage>
</organism>
<accession>K3X8Z3</accession>
<name>K3X8Z3_GLOUD</name>
<dbReference type="VEuPathDB" id="FungiDB:PYU1_G013663"/>
<dbReference type="EMBL" id="GL376586">
    <property type="status" value="NOT_ANNOTATED_CDS"/>
    <property type="molecule type" value="Genomic_DNA"/>
</dbReference>
<evidence type="ECO:0000313" key="3">
    <source>
        <dbReference type="Proteomes" id="UP000019132"/>
    </source>
</evidence>
<reference evidence="3" key="2">
    <citation type="submission" date="2010-04" db="EMBL/GenBank/DDBJ databases">
        <authorList>
            <person name="Buell R."/>
            <person name="Hamilton J."/>
            <person name="Hostetler J."/>
        </authorList>
    </citation>
    <scope>NUCLEOTIDE SEQUENCE [LARGE SCALE GENOMIC DNA]</scope>
    <source>
        <strain evidence="3">DAOM:BR144</strain>
    </source>
</reference>
<keyword evidence="1" id="KW-1133">Transmembrane helix</keyword>
<evidence type="ECO:0000256" key="1">
    <source>
        <dbReference type="SAM" id="Phobius"/>
    </source>
</evidence>
<proteinExistence type="predicted"/>
<keyword evidence="1" id="KW-0472">Membrane</keyword>
<dbReference type="OMA" id="PEQWIES"/>
<keyword evidence="1" id="KW-0812">Transmembrane</keyword>
<evidence type="ECO:0000313" key="2">
    <source>
        <dbReference type="EnsemblProtists" id="PYU1_T013692"/>
    </source>
</evidence>
<dbReference type="HOGENOM" id="CLU_069502_0_0_1"/>